<evidence type="ECO:0000313" key="2">
    <source>
        <dbReference type="EMBL" id="NWB47827.1"/>
    </source>
</evidence>
<evidence type="ECO:0000259" key="1">
    <source>
        <dbReference type="Pfam" id="PF07143"/>
    </source>
</evidence>
<comment type="caution">
    <text evidence="2">The sequence shown here is derived from an EMBL/GenBank/DDBJ whole genome shotgun (WGS) entry which is preliminary data.</text>
</comment>
<evidence type="ECO:0000313" key="3">
    <source>
        <dbReference type="Proteomes" id="UP000582981"/>
    </source>
</evidence>
<dbReference type="RefSeq" id="WP_177144412.1">
    <property type="nucleotide sequence ID" value="NZ_JACAPU010000015.1"/>
</dbReference>
<gene>
    <name evidence="2" type="ORF">HX829_15155</name>
</gene>
<protein>
    <recommendedName>
        <fullName evidence="1">AttH domain-containing protein</fullName>
    </recommendedName>
</protein>
<dbReference type="SUPFAM" id="SSF159245">
    <property type="entry name" value="AttH-like"/>
    <property type="match status" value="1"/>
</dbReference>
<dbReference type="Proteomes" id="UP000582981">
    <property type="component" value="Unassembled WGS sequence"/>
</dbReference>
<accession>A0A7Y7WED5</accession>
<dbReference type="EMBL" id="JACAPU010000015">
    <property type="protein sequence ID" value="NWB47827.1"/>
    <property type="molecule type" value="Genomic_DNA"/>
</dbReference>
<dbReference type="PANTHER" id="PTHR38591:SF1">
    <property type="entry name" value="BLL1000 PROTEIN"/>
    <property type="match status" value="1"/>
</dbReference>
<dbReference type="InterPro" id="IPR010791">
    <property type="entry name" value="AttH_dom"/>
</dbReference>
<dbReference type="AlphaFoldDB" id="A0A7Y7WED5"/>
<dbReference type="Gene3D" id="2.40.370.10">
    <property type="entry name" value="AttH-like domain"/>
    <property type="match status" value="1"/>
</dbReference>
<dbReference type="InterPro" id="IPR023374">
    <property type="entry name" value="AttH-like_dom_sf"/>
</dbReference>
<dbReference type="Pfam" id="PF07143">
    <property type="entry name" value="CrtC"/>
    <property type="match status" value="1"/>
</dbReference>
<dbReference type="PANTHER" id="PTHR38591">
    <property type="entry name" value="HYDROLASE"/>
    <property type="match status" value="1"/>
</dbReference>
<proteinExistence type="predicted"/>
<name>A0A7Y7WED5_9PSED</name>
<feature type="domain" description="AttH" evidence="1">
    <location>
        <begin position="36"/>
        <end position="211"/>
    </location>
</feature>
<sequence>MKSSQLAHTPVPVPVPPSEVVLHLPKDQYLHIGAPTEWWWHTGTLKAGGRVFGFEINTAAFYPLGFFQVMLTDVENQKHYQLTSLIPGIKDWAESDPSKDWWVKQTGLDGVSYVTMKAPQADPTKNMQIEAVMVDTDTKTVVKFSLRMSQEGRPLFVWGHGVLDYPEKPGGLKQNNYYYSLTRIHTEGALTVGDDVFAVEGLTWMDHEYGNFGDAAHPALWFLQTMQLENGVHISHYTTFSKGAPAPKLDVPVPSKATIEFPDGTTYFQTDCTMTPTGKTWTGPTGVVFFMEFKVEIPSFDAVLHVVSLVDAQDFPFPTLPGSKPSDTYEGVAKASGTFKGKPVQGTAWNEQQS</sequence>
<reference evidence="2 3" key="1">
    <citation type="submission" date="2020-04" db="EMBL/GenBank/DDBJ databases">
        <title>Molecular characterization of pseudomonads from Agaricus bisporus reveal novel blotch 2 pathogens in Western Europe.</title>
        <authorList>
            <person name="Taparia T."/>
            <person name="Krijger M."/>
            <person name="Haynes E."/>
            <person name="Elpinstone J.G."/>
            <person name="Noble R."/>
            <person name="Van Der Wolf J."/>
        </authorList>
    </citation>
    <scope>NUCLEOTIDE SEQUENCE [LARGE SCALE GENOMIC DNA]</scope>
    <source>
        <strain evidence="2 3">F1001</strain>
    </source>
</reference>
<organism evidence="2 3">
    <name type="scientific">Pseudomonas gingeri</name>
    <dbReference type="NCBI Taxonomy" id="117681"/>
    <lineage>
        <taxon>Bacteria</taxon>
        <taxon>Pseudomonadati</taxon>
        <taxon>Pseudomonadota</taxon>
        <taxon>Gammaproteobacteria</taxon>
        <taxon>Pseudomonadales</taxon>
        <taxon>Pseudomonadaceae</taxon>
        <taxon>Pseudomonas</taxon>
    </lineage>
</organism>